<sequence length="90" mass="11101">MKNLIIVITTRNNYLQKRYFCTFIRRKKYRFDYQNKNELYQYQDYQSIIEIFSDFQNISLCLEKIFNQIKVEYGKSNLSVNDNSFEIQNI</sequence>
<gene>
    <name evidence="1" type="ORF">PPENT_87.1.T1030053</name>
</gene>
<keyword evidence="2" id="KW-1185">Reference proteome</keyword>
<dbReference type="EMBL" id="CAJJDO010000103">
    <property type="protein sequence ID" value="CAD8192996.1"/>
    <property type="molecule type" value="Genomic_DNA"/>
</dbReference>
<dbReference type="Proteomes" id="UP000689195">
    <property type="component" value="Unassembled WGS sequence"/>
</dbReference>
<proteinExistence type="predicted"/>
<reference evidence="1" key="1">
    <citation type="submission" date="2021-01" db="EMBL/GenBank/DDBJ databases">
        <authorList>
            <consortium name="Genoscope - CEA"/>
            <person name="William W."/>
        </authorList>
    </citation>
    <scope>NUCLEOTIDE SEQUENCE</scope>
</reference>
<name>A0A8S1X3Z7_9CILI</name>
<evidence type="ECO:0000313" key="2">
    <source>
        <dbReference type="Proteomes" id="UP000689195"/>
    </source>
</evidence>
<protein>
    <submittedName>
        <fullName evidence="1">Uncharacterized protein</fullName>
    </submittedName>
</protein>
<accession>A0A8S1X3Z7</accession>
<organism evidence="1 2">
    <name type="scientific">Paramecium pentaurelia</name>
    <dbReference type="NCBI Taxonomy" id="43138"/>
    <lineage>
        <taxon>Eukaryota</taxon>
        <taxon>Sar</taxon>
        <taxon>Alveolata</taxon>
        <taxon>Ciliophora</taxon>
        <taxon>Intramacronucleata</taxon>
        <taxon>Oligohymenophorea</taxon>
        <taxon>Peniculida</taxon>
        <taxon>Parameciidae</taxon>
        <taxon>Paramecium</taxon>
    </lineage>
</organism>
<evidence type="ECO:0000313" key="1">
    <source>
        <dbReference type="EMBL" id="CAD8192996.1"/>
    </source>
</evidence>
<comment type="caution">
    <text evidence="1">The sequence shown here is derived from an EMBL/GenBank/DDBJ whole genome shotgun (WGS) entry which is preliminary data.</text>
</comment>
<dbReference type="AlphaFoldDB" id="A0A8S1X3Z7"/>